<sequence length="495" mass="55563">MTKLSVLKSLNLGQRVAEDELSELARYFVETSQWSDMLTGRKDVVYGPKGTGKSALYGLLNMQADDLERNGVILASAENVKGATVFKGLVSSPPPSESSFIFLWKLYCLVLAAKALQDRAVRNDQANALISALQKAKLLIPDASLASAFRSAQSYFKGLLTRDVAAVEYGLSIDPATGLPTATRKTEFRDTSQQQGLDDVPVDALLETADKAFERIGTKLWILFDRLDVAFIDSPDLERNALRALFRTYNDLRSLDNIVLKIFVRDDIWRRISEGGFAEASHITRTTSIAWTEQGLLNLIALRLLNSPELLGMLGLQAHEVKTDFEEQVKLLRAILPDKVDTGKNPDTFEWMVTRVKDGLGVSAPRELIHLFESIKDLQIKRLERGEPEPPDTQLFDRAVFKEALKEVSRVRYAQTMVAEYPDLKLYMDRLEGQKSEHGLTSLQAIWQVSPEKATTLAERLVSVGFFEKRDRKGMTSYWIPFLYRGALKLVQGRA</sequence>
<dbReference type="Proteomes" id="UP001180453">
    <property type="component" value="Unassembled WGS sequence"/>
</dbReference>
<name>A0ABU1YIH4_ROSSA</name>
<gene>
    <name evidence="1" type="ORF">J2X20_000480</name>
</gene>
<reference evidence="1 2" key="1">
    <citation type="submission" date="2023-07" db="EMBL/GenBank/DDBJ databases">
        <title>Sorghum-associated microbial communities from plants grown in Nebraska, USA.</title>
        <authorList>
            <person name="Schachtman D."/>
        </authorList>
    </citation>
    <scope>NUCLEOTIDE SEQUENCE [LARGE SCALE GENOMIC DNA]</scope>
    <source>
        <strain evidence="1 2">BE314</strain>
    </source>
</reference>
<evidence type="ECO:0000313" key="2">
    <source>
        <dbReference type="Proteomes" id="UP001180453"/>
    </source>
</evidence>
<dbReference type="EMBL" id="JAVDXU010000001">
    <property type="protein sequence ID" value="MDR7267851.1"/>
    <property type="molecule type" value="Genomic_DNA"/>
</dbReference>
<comment type="caution">
    <text evidence="1">The sequence shown here is derived from an EMBL/GenBank/DDBJ whole genome shotgun (WGS) entry which is preliminary data.</text>
</comment>
<dbReference type="RefSeq" id="WP_310260346.1">
    <property type="nucleotide sequence ID" value="NZ_JAVDXU010000001.1"/>
</dbReference>
<dbReference type="InterPro" id="IPR059206">
    <property type="entry name" value="Sll1717-like"/>
</dbReference>
<dbReference type="NCBIfam" id="NF047389">
    <property type="entry name" value="ATPase_Sll1717"/>
    <property type="match status" value="1"/>
</dbReference>
<keyword evidence="2" id="KW-1185">Reference proteome</keyword>
<proteinExistence type="predicted"/>
<evidence type="ECO:0000313" key="1">
    <source>
        <dbReference type="EMBL" id="MDR7267851.1"/>
    </source>
</evidence>
<accession>A0ABU1YIH4</accession>
<protein>
    <recommendedName>
        <fullName evidence="3">ATPase</fullName>
    </recommendedName>
</protein>
<organism evidence="1 2">
    <name type="scientific">Roseateles saccharophilus</name>
    <name type="common">Pseudomonas saccharophila</name>
    <dbReference type="NCBI Taxonomy" id="304"/>
    <lineage>
        <taxon>Bacteria</taxon>
        <taxon>Pseudomonadati</taxon>
        <taxon>Pseudomonadota</taxon>
        <taxon>Betaproteobacteria</taxon>
        <taxon>Burkholderiales</taxon>
        <taxon>Sphaerotilaceae</taxon>
        <taxon>Roseateles</taxon>
    </lineage>
</organism>
<evidence type="ECO:0008006" key="3">
    <source>
        <dbReference type="Google" id="ProtNLM"/>
    </source>
</evidence>